<dbReference type="InterPro" id="IPR025322">
    <property type="entry name" value="PADRE_dom"/>
</dbReference>
<accession>A0A164TB74</accession>
<evidence type="ECO:0000256" key="1">
    <source>
        <dbReference type="SAM" id="MobiDB-lite"/>
    </source>
</evidence>
<dbReference type="PANTHER" id="PTHR47483:SF1">
    <property type="entry name" value="BETA-ARABINOFURANOSYLTRANSFERASE RAY1"/>
    <property type="match status" value="1"/>
</dbReference>
<dbReference type="InterPro" id="IPR005069">
    <property type="entry name" value="Nucl-diP-sugar_transferase"/>
</dbReference>
<proteinExistence type="predicted"/>
<feature type="region of interest" description="Disordered" evidence="1">
    <location>
        <begin position="846"/>
        <end position="868"/>
    </location>
</feature>
<evidence type="ECO:0000313" key="3">
    <source>
        <dbReference type="EMBL" id="KZM87296.1"/>
    </source>
</evidence>
<sequence length="929" mass="106211">MEKVKVDLKVVWLCGFVLQLSFYATTLVLPSIEDEILMMPRNVNHGVYKSGGPNITIFTAPLRPFRDKYRNVQAVAVRSWLGLSSNINVVLFSQDPLVFSFAAAFGSRVSVESNIDFTFLGTPFFHSMVARAQASTSDVSVLLDPEILLLPEFITILNHVVRLDYDWLLIASSRNASDFPFHLDTDAKHWLSDKDKQIRIKKEFLAATSQLRNCEEKMILAWNNGEFPLHKGVLPPFLFRNGLHKRWIINEALSSDYRFVFDASLIISNFYHDDFQHGSYQSVEATSTPDFYRSWETSGNVHLAAQYGSLFFHEASYSSMVKLFRCDGQYLFVNTAEDIIYPFQSPKAISIRKGGGSRLARSQKIMKCVTVCKSQVKLKECSVKNQLNLSTLPSLPFSQESLLSERSDQNKTIVLAVAGYSYKDMLMSWVCRLRHLKISNFLVCALDQETYEFSVLQGLPVFKDSLAPSNISFDDCHFGTNCFQSVTKVKSRIVVQILKMGYNVLLTDVDIYWFKNPLPLVSSFGPAVLVAQSDEYNVKGPINLPRRLNSGFYYAHSDISTIKALEKVVKHAASSNLSEQPSFYDTLCGEGGSNRVGNDRCLEPETNLTVQFLNRDLFPNGAYGGLWEEKNVTASCLSKGCYILHNNWINGRRKKLERQVLSGLWDYDTSTRMCMQNWLKMKRTQGYVISEPLNFSSKACIHLLSVCVKAAERVSRPGINELQYKGNYKPGSFWLQEMLMRCVQLFWNNRDSRRRREVQRAIRTLELSRQLENISVRIVHAGGRQELYRSAFPASQLIEKYPGMCVAHPSIFRKPYESLVPAEEQLLPGKKYYIIPSTTVQKLKHRHSIKGKAEGNKEHKEPLPHRDDYSEEYIYTAKDFYLSKERPSRCLPNRSQKNKKPFVPPNQKPNALKKLRWKPRLTSIQELSS</sequence>
<feature type="region of interest" description="Disordered" evidence="1">
    <location>
        <begin position="886"/>
        <end position="916"/>
    </location>
</feature>
<dbReference type="InterPro" id="IPR044575">
    <property type="entry name" value="RAY1-like"/>
</dbReference>
<organism evidence="3">
    <name type="scientific">Daucus carota subsp. sativus</name>
    <name type="common">Carrot</name>
    <dbReference type="NCBI Taxonomy" id="79200"/>
    <lineage>
        <taxon>Eukaryota</taxon>
        <taxon>Viridiplantae</taxon>
        <taxon>Streptophyta</taxon>
        <taxon>Embryophyta</taxon>
        <taxon>Tracheophyta</taxon>
        <taxon>Spermatophyta</taxon>
        <taxon>Magnoliopsida</taxon>
        <taxon>eudicotyledons</taxon>
        <taxon>Gunneridae</taxon>
        <taxon>Pentapetalae</taxon>
        <taxon>asterids</taxon>
        <taxon>campanulids</taxon>
        <taxon>Apiales</taxon>
        <taxon>Apiaceae</taxon>
        <taxon>Apioideae</taxon>
        <taxon>Scandiceae</taxon>
        <taxon>Daucinae</taxon>
        <taxon>Daucus</taxon>
        <taxon>Daucus sect. Daucus</taxon>
    </lineage>
</organism>
<dbReference type="Pfam" id="PF14009">
    <property type="entry name" value="PADRE"/>
    <property type="match status" value="1"/>
</dbReference>
<dbReference type="PANTHER" id="PTHR47483">
    <property type="entry name" value="BETA-ARABINOFURANOSYLTRANSFERASE RAY1"/>
    <property type="match status" value="1"/>
</dbReference>
<gene>
    <name evidence="3" type="ORF">DCAR_024430</name>
</gene>
<evidence type="ECO:0000259" key="2">
    <source>
        <dbReference type="Pfam" id="PF03407"/>
    </source>
</evidence>
<name>A0A164TB74_DAUCS</name>
<dbReference type="EMBL" id="LNRQ01000007">
    <property type="protein sequence ID" value="KZM87296.1"/>
    <property type="molecule type" value="Genomic_DNA"/>
</dbReference>
<dbReference type="GO" id="GO:0016757">
    <property type="term" value="F:glycosyltransferase activity"/>
    <property type="evidence" value="ECO:0007669"/>
    <property type="project" value="InterPro"/>
</dbReference>
<reference evidence="3" key="1">
    <citation type="journal article" date="2016" name="Nat. Genet.">
        <title>A high-quality carrot genome assembly provides new insights into carotenoid accumulation and asterid genome evolution.</title>
        <authorList>
            <person name="Iorizzo M."/>
            <person name="Ellison S."/>
            <person name="Senalik D."/>
            <person name="Zeng P."/>
            <person name="Satapoomin P."/>
            <person name="Huang J."/>
            <person name="Bowman M."/>
            <person name="Iovene M."/>
            <person name="Sanseverino W."/>
            <person name="Cavagnaro P."/>
            <person name="Yildiz M."/>
            <person name="Macko-Podgorni A."/>
            <person name="Moranska E."/>
            <person name="Grzebelus E."/>
            <person name="Grzebelus D."/>
            <person name="Ashrafi H."/>
            <person name="Zheng Z."/>
            <person name="Cheng S."/>
            <person name="Spooner D."/>
            <person name="Van Deynze A."/>
            <person name="Simon P."/>
        </authorList>
    </citation>
    <scope>NUCLEOTIDE SEQUENCE [LARGE SCALE GENOMIC DNA]</scope>
    <source>
        <tissue evidence="3">Leaf</tissue>
    </source>
</reference>
<dbReference type="OMA" id="LNHAHHE"/>
<dbReference type="Gramene" id="KZM87296">
    <property type="protein sequence ID" value="KZM87296"/>
    <property type="gene ID" value="DCAR_024430"/>
</dbReference>
<comment type="caution">
    <text evidence="3">The sequence shown here is derived from an EMBL/GenBank/DDBJ whole genome shotgun (WGS) entry which is preliminary data.</text>
</comment>
<dbReference type="Pfam" id="PF03407">
    <property type="entry name" value="Nucleotid_trans"/>
    <property type="match status" value="1"/>
</dbReference>
<feature type="domain" description="Nucleotide-diphospho-sugar transferase" evidence="2">
    <location>
        <begin position="437"/>
        <end position="658"/>
    </location>
</feature>
<feature type="compositionally biased region" description="Basic and acidic residues" evidence="1">
    <location>
        <begin position="851"/>
        <end position="868"/>
    </location>
</feature>
<dbReference type="STRING" id="79200.A0A164TB74"/>
<protein>
    <recommendedName>
        <fullName evidence="2">Nucleotide-diphospho-sugar transferase domain-containing protein</fullName>
    </recommendedName>
</protein>
<dbReference type="AlphaFoldDB" id="A0A164TB74"/>